<organism evidence="9">
    <name type="scientific">Onchocerca flexuosa</name>
    <dbReference type="NCBI Taxonomy" id="387005"/>
    <lineage>
        <taxon>Eukaryota</taxon>
        <taxon>Metazoa</taxon>
        <taxon>Ecdysozoa</taxon>
        <taxon>Nematoda</taxon>
        <taxon>Chromadorea</taxon>
        <taxon>Rhabditida</taxon>
        <taxon>Spirurina</taxon>
        <taxon>Spiruromorpha</taxon>
        <taxon>Filarioidea</taxon>
        <taxon>Onchocercidae</taxon>
        <taxon>Onchocerca</taxon>
    </lineage>
</organism>
<comment type="similarity">
    <text evidence="1">Belongs to the 5'-AMP-activated protein kinase gamma subunit family.</text>
</comment>
<proteinExistence type="inferred from homology"/>
<dbReference type="PANTHER" id="PTHR13780">
    <property type="entry name" value="AMP-ACTIVATED PROTEIN KINASE, GAMMA REGULATORY SUBUNIT"/>
    <property type="match status" value="1"/>
</dbReference>
<accession>A0A183I0Y5</accession>
<dbReference type="SMART" id="SM00116">
    <property type="entry name" value="CBS"/>
    <property type="match status" value="1"/>
</dbReference>
<dbReference type="GO" id="GO:0031588">
    <property type="term" value="C:nucleotide-activated protein kinase complex"/>
    <property type="evidence" value="ECO:0007669"/>
    <property type="project" value="TreeGrafter"/>
</dbReference>
<evidence type="ECO:0000313" key="9">
    <source>
        <dbReference type="WBParaSite" id="OFLC_0001339801-mRNA-1"/>
    </source>
</evidence>
<evidence type="ECO:0000313" key="7">
    <source>
        <dbReference type="EMBL" id="VDP13651.1"/>
    </source>
</evidence>
<evidence type="ECO:0000313" key="8">
    <source>
        <dbReference type="Proteomes" id="UP000267606"/>
    </source>
</evidence>
<reference evidence="7 8" key="2">
    <citation type="submission" date="2018-11" db="EMBL/GenBank/DDBJ databases">
        <authorList>
            <consortium name="Pathogen Informatics"/>
        </authorList>
    </citation>
    <scope>NUCLEOTIDE SEQUENCE [LARGE SCALE GENOMIC DNA]</scope>
</reference>
<dbReference type="Proteomes" id="UP000267606">
    <property type="component" value="Unassembled WGS sequence"/>
</dbReference>
<keyword evidence="8" id="KW-1185">Reference proteome</keyword>
<dbReference type="InterPro" id="IPR046342">
    <property type="entry name" value="CBS_dom_sf"/>
</dbReference>
<dbReference type="PROSITE" id="PS51371">
    <property type="entry name" value="CBS"/>
    <property type="match status" value="1"/>
</dbReference>
<evidence type="ECO:0000256" key="2">
    <source>
        <dbReference type="ARBA" id="ARBA00022737"/>
    </source>
</evidence>
<name>A0A183I0Y5_9BILA</name>
<dbReference type="InterPro" id="IPR000644">
    <property type="entry name" value="CBS_dom"/>
</dbReference>
<dbReference type="PANTHER" id="PTHR13780:SF35">
    <property type="entry name" value="LD22662P"/>
    <property type="match status" value="1"/>
</dbReference>
<dbReference type="InterPro" id="IPR050511">
    <property type="entry name" value="AMPK_gamma/SDS23_families"/>
</dbReference>
<evidence type="ECO:0000256" key="4">
    <source>
        <dbReference type="ARBA" id="ARBA00025878"/>
    </source>
</evidence>
<dbReference type="WBParaSite" id="OFLC_0001339801-mRNA-1">
    <property type="protein sequence ID" value="OFLC_0001339801-mRNA-1"/>
    <property type="gene ID" value="OFLC_0001339801"/>
</dbReference>
<feature type="domain" description="CBS" evidence="6">
    <location>
        <begin position="50"/>
        <end position="110"/>
    </location>
</feature>
<dbReference type="GO" id="GO:0005634">
    <property type="term" value="C:nucleus"/>
    <property type="evidence" value="ECO:0007669"/>
    <property type="project" value="TreeGrafter"/>
</dbReference>
<dbReference type="GO" id="GO:0019887">
    <property type="term" value="F:protein kinase regulator activity"/>
    <property type="evidence" value="ECO:0007669"/>
    <property type="project" value="TreeGrafter"/>
</dbReference>
<dbReference type="SUPFAM" id="SSF54631">
    <property type="entry name" value="CBS-domain pair"/>
    <property type="match status" value="1"/>
</dbReference>
<sequence>MESSTWVTYKDMLMVVDIYAKFDAINLAADKSYIDLDVTAQEALRHRVDWFEGVRCCSPNDSLVTIVEMIVRAEVHRLVIVDHDKKVKGIISLSDILRFLVLEPPVTLPENDSPDFALDDAVGSHDGKIYCS</sequence>
<evidence type="ECO:0000256" key="3">
    <source>
        <dbReference type="ARBA" id="ARBA00023122"/>
    </source>
</evidence>
<protein>
    <submittedName>
        <fullName evidence="9">CBS domain-containing protein</fullName>
    </submittedName>
</protein>
<keyword evidence="3 5" id="KW-0129">CBS domain</keyword>
<dbReference type="Gene3D" id="3.10.580.10">
    <property type="entry name" value="CBS-domain"/>
    <property type="match status" value="1"/>
</dbReference>
<evidence type="ECO:0000256" key="1">
    <source>
        <dbReference type="ARBA" id="ARBA00006750"/>
    </source>
</evidence>
<dbReference type="Pfam" id="PF00571">
    <property type="entry name" value="CBS"/>
    <property type="match status" value="1"/>
</dbReference>
<dbReference type="GO" id="GO:0019901">
    <property type="term" value="F:protein kinase binding"/>
    <property type="evidence" value="ECO:0007669"/>
    <property type="project" value="TreeGrafter"/>
</dbReference>
<dbReference type="EMBL" id="UZAJ01040180">
    <property type="protein sequence ID" value="VDP13651.1"/>
    <property type="molecule type" value="Genomic_DNA"/>
</dbReference>
<reference evidence="9" key="1">
    <citation type="submission" date="2016-06" db="UniProtKB">
        <authorList>
            <consortium name="WormBaseParasite"/>
        </authorList>
    </citation>
    <scope>IDENTIFICATION</scope>
</reference>
<comment type="subunit">
    <text evidence="4">AMPK is a heterotrimer of an alpha catalytic subunit (PRKAA1 or PRKAA2), a beta (PRKAB1 or PRKAB2) and a gamma non-catalytic subunits (PRKAG1, PRKAG2 or PRKAG3). Interacts with FNIP1 and FNIP2.</text>
</comment>
<dbReference type="STRING" id="387005.A0A183I0Y5"/>
<dbReference type="GO" id="GO:0016208">
    <property type="term" value="F:AMP binding"/>
    <property type="evidence" value="ECO:0007669"/>
    <property type="project" value="TreeGrafter"/>
</dbReference>
<evidence type="ECO:0000256" key="5">
    <source>
        <dbReference type="PROSITE-ProRule" id="PRU00703"/>
    </source>
</evidence>
<keyword evidence="2" id="KW-0677">Repeat</keyword>
<gene>
    <name evidence="7" type="ORF">OFLC_LOCUS13397</name>
</gene>
<dbReference type="GO" id="GO:0005737">
    <property type="term" value="C:cytoplasm"/>
    <property type="evidence" value="ECO:0007669"/>
    <property type="project" value="TreeGrafter"/>
</dbReference>
<dbReference type="AlphaFoldDB" id="A0A183I0Y5"/>
<evidence type="ECO:0000259" key="6">
    <source>
        <dbReference type="PROSITE" id="PS51371"/>
    </source>
</evidence>